<evidence type="ECO:0000313" key="3">
    <source>
        <dbReference type="Proteomes" id="UP000242287"/>
    </source>
</evidence>
<dbReference type="PANTHER" id="PTHR45694:SF5">
    <property type="entry name" value="GLUTAREDOXIN 2"/>
    <property type="match status" value="1"/>
</dbReference>
<feature type="domain" description="Glutaredoxin" evidence="1">
    <location>
        <begin position="121"/>
        <end position="185"/>
    </location>
</feature>
<evidence type="ECO:0000259" key="1">
    <source>
        <dbReference type="Pfam" id="PF00462"/>
    </source>
</evidence>
<keyword evidence="3" id="KW-1185">Reference proteome</keyword>
<dbReference type="InterPro" id="IPR036249">
    <property type="entry name" value="Thioredoxin-like_sf"/>
</dbReference>
<dbReference type="GO" id="GO:0005796">
    <property type="term" value="C:Golgi lumen"/>
    <property type="evidence" value="ECO:0007669"/>
    <property type="project" value="TreeGrafter"/>
</dbReference>
<dbReference type="PRINTS" id="PR00160">
    <property type="entry name" value="GLUTAREDOXIN"/>
</dbReference>
<protein>
    <recommendedName>
        <fullName evidence="1">Glutaredoxin domain-containing protein</fullName>
    </recommendedName>
</protein>
<dbReference type="GO" id="GO:0005801">
    <property type="term" value="C:cis-Golgi network"/>
    <property type="evidence" value="ECO:0007669"/>
    <property type="project" value="TreeGrafter"/>
</dbReference>
<dbReference type="AlphaFoldDB" id="A0A2A9NUH1"/>
<name>A0A2A9NUH1_9AGAR</name>
<dbReference type="PROSITE" id="PS51354">
    <property type="entry name" value="GLUTAREDOXIN_2"/>
    <property type="match status" value="1"/>
</dbReference>
<dbReference type="InterPro" id="IPR014025">
    <property type="entry name" value="Glutaredoxin_subgr"/>
</dbReference>
<accession>A0A2A9NUH1</accession>
<dbReference type="InterPro" id="IPR002109">
    <property type="entry name" value="Glutaredoxin"/>
</dbReference>
<organism evidence="2 3">
    <name type="scientific">Amanita thiersii Skay4041</name>
    <dbReference type="NCBI Taxonomy" id="703135"/>
    <lineage>
        <taxon>Eukaryota</taxon>
        <taxon>Fungi</taxon>
        <taxon>Dikarya</taxon>
        <taxon>Basidiomycota</taxon>
        <taxon>Agaricomycotina</taxon>
        <taxon>Agaricomycetes</taxon>
        <taxon>Agaricomycetidae</taxon>
        <taxon>Agaricales</taxon>
        <taxon>Pluteineae</taxon>
        <taxon>Amanitaceae</taxon>
        <taxon>Amanita</taxon>
    </lineage>
</organism>
<proteinExistence type="predicted"/>
<dbReference type="Proteomes" id="UP000242287">
    <property type="component" value="Unassembled WGS sequence"/>
</dbReference>
<dbReference type="STRING" id="703135.A0A2A9NUH1"/>
<dbReference type="CDD" id="cd03419">
    <property type="entry name" value="GRX_GRXh_1_2_like"/>
    <property type="match status" value="1"/>
</dbReference>
<dbReference type="OrthoDB" id="423313at2759"/>
<sequence length="216" mass="24030">MAPPPASSSSPIRRSRGLLLIVFVIALFFLFVPRHQLSSALQDTGISKEKLVNYFGSSKPDVDEIYGLLHLVTGDVEKQAILSSNPDIDPTKPVDFSVYAGGRRWMDWKEETRRIDANYPIVVFSKSYCPYSNRAKKLLASYDIRPPPHIVEVDLRDDSNVIKALLTRLTKHSTFPNILVLGKSIGGSDDLANLHASQRLEKILQEAGAVVRSQEA</sequence>
<dbReference type="Pfam" id="PF00462">
    <property type="entry name" value="Glutaredoxin"/>
    <property type="match status" value="1"/>
</dbReference>
<dbReference type="PANTHER" id="PTHR45694">
    <property type="entry name" value="GLUTAREDOXIN 2"/>
    <property type="match status" value="1"/>
</dbReference>
<dbReference type="GO" id="GO:0034599">
    <property type="term" value="P:cellular response to oxidative stress"/>
    <property type="evidence" value="ECO:0007669"/>
    <property type="project" value="TreeGrafter"/>
</dbReference>
<dbReference type="SUPFAM" id="SSF52833">
    <property type="entry name" value="Thioredoxin-like"/>
    <property type="match status" value="1"/>
</dbReference>
<evidence type="ECO:0000313" key="2">
    <source>
        <dbReference type="EMBL" id="PFH51917.1"/>
    </source>
</evidence>
<gene>
    <name evidence="2" type="ORF">AMATHDRAFT_2625</name>
</gene>
<dbReference type="GO" id="GO:0000324">
    <property type="term" value="C:fungal-type vacuole"/>
    <property type="evidence" value="ECO:0007669"/>
    <property type="project" value="TreeGrafter"/>
</dbReference>
<dbReference type="EMBL" id="KZ301983">
    <property type="protein sequence ID" value="PFH51917.1"/>
    <property type="molecule type" value="Genomic_DNA"/>
</dbReference>
<dbReference type="GO" id="GO:0015038">
    <property type="term" value="F:glutathione disulfide oxidoreductase activity"/>
    <property type="evidence" value="ECO:0007669"/>
    <property type="project" value="TreeGrafter"/>
</dbReference>
<dbReference type="Gene3D" id="3.40.30.10">
    <property type="entry name" value="Glutaredoxin"/>
    <property type="match status" value="1"/>
</dbReference>
<reference evidence="2 3" key="1">
    <citation type="submission" date="2014-02" db="EMBL/GenBank/DDBJ databases">
        <title>Transposable element dynamics among asymbiotic and ectomycorrhizal Amanita fungi.</title>
        <authorList>
            <consortium name="DOE Joint Genome Institute"/>
            <person name="Hess J."/>
            <person name="Skrede I."/>
            <person name="Wolfe B."/>
            <person name="LaButti K."/>
            <person name="Ohm R.A."/>
            <person name="Grigoriev I.V."/>
            <person name="Pringle A."/>
        </authorList>
    </citation>
    <scope>NUCLEOTIDE SEQUENCE [LARGE SCALE GENOMIC DNA]</scope>
    <source>
        <strain evidence="2 3">SKay4041</strain>
    </source>
</reference>